<comment type="similarity">
    <text evidence="1">Belongs to the transferase hexapeptide repeat family.</text>
</comment>
<dbReference type="InterPro" id="IPR005881">
    <property type="entry name" value="Ser_O-AcTrfase"/>
</dbReference>
<dbReference type="Proteomes" id="UP000278327">
    <property type="component" value="Unassembled WGS sequence"/>
</dbReference>
<organism evidence="5 6">
    <name type="scientific">Adlercreutzia equolifaciens subsp. celatus DSM 18785</name>
    <dbReference type="NCBI Taxonomy" id="1121021"/>
    <lineage>
        <taxon>Bacteria</taxon>
        <taxon>Bacillati</taxon>
        <taxon>Actinomycetota</taxon>
        <taxon>Coriobacteriia</taxon>
        <taxon>Eggerthellales</taxon>
        <taxon>Eggerthellaceae</taxon>
        <taxon>Adlercreutzia</taxon>
    </lineage>
</organism>
<keyword evidence="6" id="KW-1185">Reference proteome</keyword>
<comment type="caution">
    <text evidence="5">The sequence shown here is derived from an EMBL/GenBank/DDBJ whole genome shotgun (WGS) entry which is preliminary data.</text>
</comment>
<evidence type="ECO:0000256" key="4">
    <source>
        <dbReference type="ARBA" id="ARBA00023315"/>
    </source>
</evidence>
<dbReference type="AlphaFoldDB" id="A0A3N0AQ70"/>
<dbReference type="InterPro" id="IPR011004">
    <property type="entry name" value="Trimer_LpxA-like_sf"/>
</dbReference>
<evidence type="ECO:0000313" key="5">
    <source>
        <dbReference type="EMBL" id="RNL36874.1"/>
    </source>
</evidence>
<proteinExistence type="inferred from homology"/>
<keyword evidence="3 5" id="KW-0808">Transferase</keyword>
<dbReference type="GO" id="GO:0009001">
    <property type="term" value="F:serine O-acetyltransferase activity"/>
    <property type="evidence" value="ECO:0007669"/>
    <property type="project" value="InterPro"/>
</dbReference>
<protein>
    <recommendedName>
        <fullName evidence="2">Serine acetyltransferase</fullName>
    </recommendedName>
</protein>
<name>A0A3N0AQ70_9ACTN</name>
<dbReference type="PIRSF" id="PIRSF000441">
    <property type="entry name" value="CysE"/>
    <property type="match status" value="1"/>
</dbReference>
<accession>A0A3N0AQ70</accession>
<gene>
    <name evidence="5" type="ORF">DMP10_09880</name>
</gene>
<dbReference type="GO" id="GO:0006535">
    <property type="term" value="P:cysteine biosynthetic process from serine"/>
    <property type="evidence" value="ECO:0007669"/>
    <property type="project" value="InterPro"/>
</dbReference>
<dbReference type="InterPro" id="IPR001451">
    <property type="entry name" value="Hexapep"/>
</dbReference>
<evidence type="ECO:0000256" key="2">
    <source>
        <dbReference type="ARBA" id="ARBA00018522"/>
    </source>
</evidence>
<evidence type="ECO:0000256" key="1">
    <source>
        <dbReference type="ARBA" id="ARBA00007274"/>
    </source>
</evidence>
<dbReference type="SUPFAM" id="SSF51161">
    <property type="entry name" value="Trimeric LpxA-like enzymes"/>
    <property type="match status" value="1"/>
</dbReference>
<dbReference type="PANTHER" id="PTHR42811">
    <property type="entry name" value="SERINE ACETYLTRANSFERASE"/>
    <property type="match status" value="1"/>
</dbReference>
<evidence type="ECO:0000313" key="6">
    <source>
        <dbReference type="Proteomes" id="UP000278327"/>
    </source>
</evidence>
<dbReference type="CDD" id="cd03354">
    <property type="entry name" value="LbH_SAT"/>
    <property type="match status" value="1"/>
</dbReference>
<dbReference type="GO" id="GO:0005737">
    <property type="term" value="C:cytoplasm"/>
    <property type="evidence" value="ECO:0007669"/>
    <property type="project" value="InterPro"/>
</dbReference>
<dbReference type="Gene3D" id="2.160.10.10">
    <property type="entry name" value="Hexapeptide repeat proteins"/>
    <property type="match status" value="1"/>
</dbReference>
<sequence length="148" mass="15931">MNAVNKYRRAHWLEQHHLKPLARLYEMWIYLIHNCFIPASCEIGPGTTFGYKGIGVVLHKRVKIGANCMISQNVTIGGRSGHYEVPVIGDNCSIGAGAKVLGPIVIGNDVTIGANAVMLKDAPDGTVWAGVPAREIVRKPEGEGTSAQ</sequence>
<dbReference type="InterPro" id="IPR045304">
    <property type="entry name" value="LbH_SAT"/>
</dbReference>
<dbReference type="Pfam" id="PF00132">
    <property type="entry name" value="Hexapep"/>
    <property type="match status" value="1"/>
</dbReference>
<evidence type="ECO:0000256" key="3">
    <source>
        <dbReference type="ARBA" id="ARBA00022679"/>
    </source>
</evidence>
<keyword evidence="4" id="KW-0012">Acyltransferase</keyword>
<dbReference type="EMBL" id="QICA01000018">
    <property type="protein sequence ID" value="RNL36874.1"/>
    <property type="molecule type" value="Genomic_DNA"/>
</dbReference>
<reference evidence="5 6" key="1">
    <citation type="journal article" date="2019" name="Microbiol. Resour. Announc.">
        <title>Draft Genome Sequences of Type Strains of Gordonibacter faecihominis, Paraeggerthella hongkongensis, Parvibacter caecicola,Slackia equolifaciens, Slackia faecicanis, and Slackia isoflavoniconvertens.</title>
        <authorList>
            <person name="Danylec N."/>
            <person name="Stoll D.A."/>
            <person name="Dotsch A."/>
            <person name="Huch M."/>
        </authorList>
    </citation>
    <scope>NUCLEOTIDE SEQUENCE [LARGE SCALE GENOMIC DNA]</scope>
    <source>
        <strain evidence="5 6">DSM 18785</strain>
    </source>
</reference>